<evidence type="ECO:0000256" key="4">
    <source>
        <dbReference type="ARBA" id="ARBA00022692"/>
    </source>
</evidence>
<keyword evidence="5 7" id="KW-1133">Transmembrane helix</keyword>
<dbReference type="PANTHER" id="PTHR30250:SF10">
    <property type="entry name" value="LIPOPOLYSACCHARIDE BIOSYNTHESIS PROTEIN WZXC"/>
    <property type="match status" value="1"/>
</dbReference>
<accession>A0ABY7V5V7</accession>
<keyword evidence="9" id="KW-1185">Reference proteome</keyword>
<reference evidence="8 9" key="1">
    <citation type="submission" date="2022-12" db="EMBL/GenBank/DDBJ databases">
        <title>Genome Sequence of Deinococcus aquaticus Type Strain PB314.</title>
        <authorList>
            <person name="Albert C."/>
            <person name="Hill J."/>
            <person name="Boren L."/>
            <person name="Scholz-Ng S."/>
            <person name="Fatema N."/>
            <person name="Grosso R."/>
            <person name="Soboslay E."/>
            <person name="Tuohy J."/>
        </authorList>
    </citation>
    <scope>NUCLEOTIDE SEQUENCE [LARGE SCALE GENOMIC DNA]</scope>
    <source>
        <strain evidence="8 9">PB-314</strain>
    </source>
</reference>
<evidence type="ECO:0000256" key="3">
    <source>
        <dbReference type="ARBA" id="ARBA00022475"/>
    </source>
</evidence>
<proteinExistence type="inferred from homology"/>
<feature type="transmembrane region" description="Helical" evidence="7">
    <location>
        <begin position="222"/>
        <end position="247"/>
    </location>
</feature>
<keyword evidence="3" id="KW-1003">Cell membrane</keyword>
<comment type="subcellular location">
    <subcellularLocation>
        <location evidence="1">Cell membrane</location>
        <topology evidence="1">Multi-pass membrane protein</topology>
    </subcellularLocation>
</comment>
<dbReference type="InterPro" id="IPR002797">
    <property type="entry name" value="Polysacc_synth"/>
</dbReference>
<evidence type="ECO:0000256" key="1">
    <source>
        <dbReference type="ARBA" id="ARBA00004651"/>
    </source>
</evidence>
<feature type="transmembrane region" description="Helical" evidence="7">
    <location>
        <begin position="46"/>
        <end position="68"/>
    </location>
</feature>
<feature type="transmembrane region" description="Helical" evidence="7">
    <location>
        <begin position="172"/>
        <end position="190"/>
    </location>
</feature>
<gene>
    <name evidence="8" type="ORF">M8445_03390</name>
</gene>
<evidence type="ECO:0000313" key="8">
    <source>
        <dbReference type="EMBL" id="WDA59272.1"/>
    </source>
</evidence>
<evidence type="ECO:0000256" key="6">
    <source>
        <dbReference type="ARBA" id="ARBA00023136"/>
    </source>
</evidence>
<comment type="similarity">
    <text evidence="2">Belongs to the polysaccharide synthase family.</text>
</comment>
<feature type="transmembrane region" description="Helical" evidence="7">
    <location>
        <begin position="386"/>
        <end position="405"/>
    </location>
</feature>
<feature type="transmembrane region" description="Helical" evidence="7">
    <location>
        <begin position="329"/>
        <end position="349"/>
    </location>
</feature>
<feature type="transmembrane region" description="Helical" evidence="7">
    <location>
        <begin position="12"/>
        <end position="34"/>
    </location>
</feature>
<dbReference type="PANTHER" id="PTHR30250">
    <property type="entry name" value="PST FAMILY PREDICTED COLANIC ACID TRANSPORTER"/>
    <property type="match status" value="1"/>
</dbReference>
<dbReference type="EMBL" id="CP115165">
    <property type="protein sequence ID" value="WDA59272.1"/>
    <property type="molecule type" value="Genomic_DNA"/>
</dbReference>
<evidence type="ECO:0000256" key="2">
    <source>
        <dbReference type="ARBA" id="ARBA00007430"/>
    </source>
</evidence>
<organism evidence="8 9">
    <name type="scientific">Deinococcus aquaticus</name>
    <dbReference type="NCBI Taxonomy" id="328692"/>
    <lineage>
        <taxon>Bacteria</taxon>
        <taxon>Thermotogati</taxon>
        <taxon>Deinococcota</taxon>
        <taxon>Deinococci</taxon>
        <taxon>Deinococcales</taxon>
        <taxon>Deinococcaceae</taxon>
        <taxon>Deinococcus</taxon>
    </lineage>
</organism>
<protein>
    <submittedName>
        <fullName evidence="8">Oligosaccharide flippase family protein</fullName>
    </submittedName>
</protein>
<feature type="transmembrane region" description="Helical" evidence="7">
    <location>
        <begin position="148"/>
        <end position="166"/>
    </location>
</feature>
<name>A0ABY7V5V7_9DEIO</name>
<evidence type="ECO:0000256" key="5">
    <source>
        <dbReference type="ARBA" id="ARBA00022989"/>
    </source>
</evidence>
<sequence>MQDARIAKYRRLLIIYGSFFIRSFAFFLITPIFTENISSFEWGRVLATQALGSWIIILLDFGFTLSLSRKIAISGDDVASINSSVSAAFSAKLILLIPAALICLAASQFGILKSEYNLIVWGLIWAISQGLSPLWYYQATENLEKYSLIDIAVKLLYMIIAVLLFSRYPYGYLILSVQAVLNFMGNYLMIKWMINKIGPLNLSISGGFDALRQSFHLANFSLITSVYTTASVYIFSLLSPALAVALYGNADRLLRTAISLLGPINQIFLPRSSRAFKNSGKEGIKNLKHMLKVYAFLGMALFMIIWILSPYIIRIIFGEKYLESSEYLRIMLIILPMTCINTVIVYHFLIPNHLDSLVTKLYSYISVATLLSIFPLVKLFDTYGMIYAMLIPESIAMIFFSFYIFRWINSGRWAVKND</sequence>
<keyword evidence="6 7" id="KW-0472">Membrane</keyword>
<feature type="transmembrane region" description="Helical" evidence="7">
    <location>
        <begin position="361"/>
        <end position="380"/>
    </location>
</feature>
<evidence type="ECO:0000313" key="9">
    <source>
        <dbReference type="Proteomes" id="UP001217044"/>
    </source>
</evidence>
<dbReference type="InterPro" id="IPR050833">
    <property type="entry name" value="Poly_Biosynth_Transport"/>
</dbReference>
<dbReference type="Pfam" id="PF01943">
    <property type="entry name" value="Polysacc_synt"/>
    <property type="match status" value="1"/>
</dbReference>
<dbReference type="Proteomes" id="UP001217044">
    <property type="component" value="Chromosome"/>
</dbReference>
<feature type="transmembrane region" description="Helical" evidence="7">
    <location>
        <begin position="293"/>
        <end position="317"/>
    </location>
</feature>
<dbReference type="RefSeq" id="WP_273989689.1">
    <property type="nucleotide sequence ID" value="NZ_BAABQT010000006.1"/>
</dbReference>
<feature type="transmembrane region" description="Helical" evidence="7">
    <location>
        <begin position="89"/>
        <end position="112"/>
    </location>
</feature>
<evidence type="ECO:0000256" key="7">
    <source>
        <dbReference type="SAM" id="Phobius"/>
    </source>
</evidence>
<keyword evidence="4 7" id="KW-0812">Transmembrane</keyword>